<dbReference type="PROSITE" id="PS00448">
    <property type="entry name" value="CLOS_CELLULOSOME_RPT"/>
    <property type="match status" value="2"/>
</dbReference>
<dbReference type="InterPro" id="IPR002105">
    <property type="entry name" value="Dockerin_1_rpt"/>
</dbReference>
<dbReference type="SUPFAM" id="SSF63446">
    <property type="entry name" value="Type I dockerin domain"/>
    <property type="match status" value="1"/>
</dbReference>
<evidence type="ECO:0000313" key="4">
    <source>
        <dbReference type="Proteomes" id="UP000005435"/>
    </source>
</evidence>
<dbReference type="GO" id="GO:0004553">
    <property type="term" value="F:hydrolase activity, hydrolyzing O-glycosyl compounds"/>
    <property type="evidence" value="ECO:0007669"/>
    <property type="project" value="InterPro"/>
</dbReference>
<dbReference type="HOGENOM" id="CLU_1014536_0_0_9"/>
<reference evidence="3 4" key="2">
    <citation type="journal article" date="2012" name="Stand. Genomic Sci.">
        <title>Complete Genome Sequence of Clostridium clariflavum DSM 19732.</title>
        <authorList>
            <person name="Izquierdo J.A."/>
            <person name="Goodwin L."/>
            <person name="Davenport K.W."/>
            <person name="Teshima H."/>
            <person name="Bruce D."/>
            <person name="Detter C."/>
            <person name="Tapia R."/>
            <person name="Han S."/>
            <person name="Land M."/>
            <person name="Hauser L."/>
            <person name="Jeffries C.D."/>
            <person name="Han J."/>
            <person name="Pitluck S."/>
            <person name="Nolan M."/>
            <person name="Chen A."/>
            <person name="Huntemann M."/>
            <person name="Mavromatis K."/>
            <person name="Mikhailova N."/>
            <person name="Liolios K."/>
            <person name="Woyke T."/>
            <person name="Lynd L.R."/>
        </authorList>
    </citation>
    <scope>NUCLEOTIDE SEQUENCE [LARGE SCALE GENOMIC DNA]</scope>
    <source>
        <strain evidence="4">DSM 19732 / NBRC 101661 / EBR45</strain>
    </source>
</reference>
<gene>
    <name evidence="3" type="ordered locus">Clocl_3147</name>
</gene>
<reference evidence="4" key="1">
    <citation type="submission" date="2011-12" db="EMBL/GenBank/DDBJ databases">
        <title>Complete sequence of Clostridium clariflavum DSM 19732.</title>
        <authorList>
            <consortium name="US DOE Joint Genome Institute"/>
            <person name="Lucas S."/>
            <person name="Han J."/>
            <person name="Lapidus A."/>
            <person name="Cheng J.-F."/>
            <person name="Goodwin L."/>
            <person name="Pitluck S."/>
            <person name="Peters L."/>
            <person name="Teshima H."/>
            <person name="Detter J.C."/>
            <person name="Han C."/>
            <person name="Tapia R."/>
            <person name="Land M."/>
            <person name="Hauser L."/>
            <person name="Kyrpides N."/>
            <person name="Ivanova N."/>
            <person name="Pagani I."/>
            <person name="Kitzmiller T."/>
            <person name="Lynd L."/>
            <person name="Izquierdo J."/>
            <person name="Woyke T."/>
        </authorList>
    </citation>
    <scope>NUCLEOTIDE SEQUENCE [LARGE SCALE GENOMIC DNA]</scope>
    <source>
        <strain evidence="4">DSM 19732 / NBRC 101661 / EBR45</strain>
    </source>
</reference>
<dbReference type="KEGG" id="ccl:Clocl_3147"/>
<evidence type="ECO:0000256" key="1">
    <source>
        <dbReference type="SAM" id="SignalP"/>
    </source>
</evidence>
<feature type="domain" description="Dockerin" evidence="2">
    <location>
        <begin position="46"/>
        <end position="116"/>
    </location>
</feature>
<evidence type="ECO:0000313" key="3">
    <source>
        <dbReference type="EMBL" id="AEV69672.1"/>
    </source>
</evidence>
<dbReference type="RefSeq" id="WP_014256215.1">
    <property type="nucleotide sequence ID" value="NC_016627.1"/>
</dbReference>
<dbReference type="AlphaFoldDB" id="G8LVN6"/>
<keyword evidence="4" id="KW-1185">Reference proteome</keyword>
<dbReference type="GO" id="GO:0000272">
    <property type="term" value="P:polysaccharide catabolic process"/>
    <property type="evidence" value="ECO:0007669"/>
    <property type="project" value="InterPro"/>
</dbReference>
<dbReference type="CDD" id="cd14256">
    <property type="entry name" value="Dockerin_I"/>
    <property type="match status" value="1"/>
</dbReference>
<dbReference type="EMBL" id="CP003065">
    <property type="protein sequence ID" value="AEV69672.1"/>
    <property type="molecule type" value="Genomic_DNA"/>
</dbReference>
<dbReference type="PROSITE" id="PS00018">
    <property type="entry name" value="EF_HAND_1"/>
    <property type="match status" value="1"/>
</dbReference>
<evidence type="ECO:0000259" key="2">
    <source>
        <dbReference type="PROSITE" id="PS51766"/>
    </source>
</evidence>
<name>G8LVN6_ACECE</name>
<organism evidence="3 4">
    <name type="scientific">Acetivibrio clariflavus (strain DSM 19732 / NBRC 101661 / EBR45)</name>
    <name type="common">Clostridium clariflavum</name>
    <dbReference type="NCBI Taxonomy" id="720554"/>
    <lineage>
        <taxon>Bacteria</taxon>
        <taxon>Bacillati</taxon>
        <taxon>Bacillota</taxon>
        <taxon>Clostridia</taxon>
        <taxon>Eubacteriales</taxon>
        <taxon>Oscillospiraceae</taxon>
        <taxon>Acetivibrio</taxon>
    </lineage>
</organism>
<feature type="chain" id="PRO_5003511546" evidence="1">
    <location>
        <begin position="23"/>
        <end position="274"/>
    </location>
</feature>
<dbReference type="PROSITE" id="PS51766">
    <property type="entry name" value="DOCKERIN"/>
    <property type="match status" value="1"/>
</dbReference>
<dbReference type="InterPro" id="IPR018247">
    <property type="entry name" value="EF_Hand_1_Ca_BS"/>
</dbReference>
<sequence precursor="true">MKKVLLLSAVFILLLLRFNTFAAENGSEGNASISGNKSILAETEHNNVLIGDVNGDNDVNSIDLLYMKKYILGMVDTFPVETGFYCADVDGNNQIDAIDLAYMKKYLLGMIKDFPKSADSTDLITPTPTPTPTDINKPTPEPLTGFITYYYVNDINVRVKPGIEIFVEKSSKTPIKVSAATFCTGPLYADGWLKTYFRLGGNAVNGVDYEKIDFDYFWRPLGYAFNMNLGDDNPKEEFSIIPIDTGTDETKDLEIYFDFSSEPAAIIHFVKSIE</sequence>
<dbReference type="Proteomes" id="UP000005435">
    <property type="component" value="Chromosome"/>
</dbReference>
<dbReference type="Gene3D" id="1.10.1330.10">
    <property type="entry name" value="Dockerin domain"/>
    <property type="match status" value="1"/>
</dbReference>
<dbReference type="STRING" id="720554.Clocl_3147"/>
<dbReference type="eggNOG" id="ENOG5033S3K">
    <property type="taxonomic scope" value="Bacteria"/>
</dbReference>
<keyword evidence="1" id="KW-0732">Signal</keyword>
<proteinExistence type="predicted"/>
<dbReference type="Pfam" id="PF00404">
    <property type="entry name" value="Dockerin_1"/>
    <property type="match status" value="1"/>
</dbReference>
<feature type="signal peptide" evidence="1">
    <location>
        <begin position="1"/>
        <end position="22"/>
    </location>
</feature>
<protein>
    <submittedName>
        <fullName evidence="3">Dockerin-like protein</fullName>
    </submittedName>
</protein>
<accession>G8LVN6</accession>
<dbReference type="InterPro" id="IPR016134">
    <property type="entry name" value="Dockerin_dom"/>
</dbReference>
<dbReference type="InterPro" id="IPR036439">
    <property type="entry name" value="Dockerin_dom_sf"/>
</dbReference>